<sequence length="153" mass="16948">MTGVRNCLNSPCPHILPQARWSASQDLLEILNKPSIRLHAFKALRMKLLHSPFAIPLTITGVITYPQGFGELKDNAEIVYSRQCSLVSAFLTQFLTEFLGLSVSGLPQCATGTRRRRKGQCFWEIREDSTVACEGIEAGGMGHNRTHPASHAR</sequence>
<reference evidence="1" key="1">
    <citation type="submission" date="2023-03" db="EMBL/GenBank/DDBJ databases">
        <title>Massive genome expansion in bonnet fungi (Mycena s.s.) driven by repeated elements and novel gene families across ecological guilds.</title>
        <authorList>
            <consortium name="Lawrence Berkeley National Laboratory"/>
            <person name="Harder C.B."/>
            <person name="Miyauchi S."/>
            <person name="Viragh M."/>
            <person name="Kuo A."/>
            <person name="Thoen E."/>
            <person name="Andreopoulos B."/>
            <person name="Lu D."/>
            <person name="Skrede I."/>
            <person name="Drula E."/>
            <person name="Henrissat B."/>
            <person name="Morin E."/>
            <person name="Kohler A."/>
            <person name="Barry K."/>
            <person name="LaButti K."/>
            <person name="Morin E."/>
            <person name="Salamov A."/>
            <person name="Lipzen A."/>
            <person name="Mereny Z."/>
            <person name="Hegedus B."/>
            <person name="Baldrian P."/>
            <person name="Stursova M."/>
            <person name="Weitz H."/>
            <person name="Taylor A."/>
            <person name="Grigoriev I.V."/>
            <person name="Nagy L.G."/>
            <person name="Martin F."/>
            <person name="Kauserud H."/>
        </authorList>
    </citation>
    <scope>NUCLEOTIDE SEQUENCE</scope>
    <source>
        <strain evidence="1">9284</strain>
    </source>
</reference>
<accession>A0AAD7C8D5</accession>
<organism evidence="1 2">
    <name type="scientific">Roridomyces roridus</name>
    <dbReference type="NCBI Taxonomy" id="1738132"/>
    <lineage>
        <taxon>Eukaryota</taxon>
        <taxon>Fungi</taxon>
        <taxon>Dikarya</taxon>
        <taxon>Basidiomycota</taxon>
        <taxon>Agaricomycotina</taxon>
        <taxon>Agaricomycetes</taxon>
        <taxon>Agaricomycetidae</taxon>
        <taxon>Agaricales</taxon>
        <taxon>Marasmiineae</taxon>
        <taxon>Mycenaceae</taxon>
        <taxon>Roridomyces</taxon>
    </lineage>
</organism>
<proteinExistence type="predicted"/>
<protein>
    <submittedName>
        <fullName evidence="1">Uncharacterized protein</fullName>
    </submittedName>
</protein>
<gene>
    <name evidence="1" type="ORF">FB45DRAFT_862786</name>
</gene>
<dbReference type="Proteomes" id="UP001221142">
    <property type="component" value="Unassembled WGS sequence"/>
</dbReference>
<name>A0AAD7C8D5_9AGAR</name>
<keyword evidence="2" id="KW-1185">Reference proteome</keyword>
<evidence type="ECO:0000313" key="1">
    <source>
        <dbReference type="EMBL" id="KAJ7641666.1"/>
    </source>
</evidence>
<dbReference type="AlphaFoldDB" id="A0AAD7C8D5"/>
<dbReference type="EMBL" id="JARKIF010000004">
    <property type="protein sequence ID" value="KAJ7641666.1"/>
    <property type="molecule type" value="Genomic_DNA"/>
</dbReference>
<comment type="caution">
    <text evidence="1">The sequence shown here is derived from an EMBL/GenBank/DDBJ whole genome shotgun (WGS) entry which is preliminary data.</text>
</comment>
<evidence type="ECO:0000313" key="2">
    <source>
        <dbReference type="Proteomes" id="UP001221142"/>
    </source>
</evidence>